<dbReference type="RefSeq" id="WP_345675487.1">
    <property type="nucleotide sequence ID" value="NZ_BAABHS010000007.1"/>
</dbReference>
<dbReference type="EMBL" id="BAABHS010000007">
    <property type="protein sequence ID" value="GAA4960808.1"/>
    <property type="molecule type" value="Genomic_DNA"/>
</dbReference>
<organism evidence="1 2">
    <name type="scientific">Yinghuangia aomiensis</name>
    <dbReference type="NCBI Taxonomy" id="676205"/>
    <lineage>
        <taxon>Bacteria</taxon>
        <taxon>Bacillati</taxon>
        <taxon>Actinomycetota</taxon>
        <taxon>Actinomycetes</taxon>
        <taxon>Kitasatosporales</taxon>
        <taxon>Streptomycetaceae</taxon>
        <taxon>Yinghuangia</taxon>
    </lineage>
</organism>
<gene>
    <name evidence="1" type="ORF">GCM10023205_25220</name>
</gene>
<proteinExistence type="predicted"/>
<accession>A0ABP9H2V8</accession>
<keyword evidence="2" id="KW-1185">Reference proteome</keyword>
<evidence type="ECO:0000313" key="2">
    <source>
        <dbReference type="Proteomes" id="UP001500466"/>
    </source>
</evidence>
<dbReference type="Proteomes" id="UP001500466">
    <property type="component" value="Unassembled WGS sequence"/>
</dbReference>
<sequence>MNRYRVSAPHWAVTDPGYSVFGERIVRCPDCPWAQALHEEVHADTGPWSLIYWHVDHPDDAVDYLGSLPDRLAVPAYVRWWPQAHWLAIEDRRYEDEPGKLLGTECLEIFQSVSAERGLKRAVRKNAHRRDVFPFTARADIEEAAVGLFRAGLLRPARARLVTGSAGR</sequence>
<name>A0ABP9H2V8_9ACTN</name>
<comment type="caution">
    <text evidence="1">The sequence shown here is derived from an EMBL/GenBank/DDBJ whole genome shotgun (WGS) entry which is preliminary data.</text>
</comment>
<evidence type="ECO:0000313" key="1">
    <source>
        <dbReference type="EMBL" id="GAA4960808.1"/>
    </source>
</evidence>
<protein>
    <submittedName>
        <fullName evidence="1">Uncharacterized protein</fullName>
    </submittedName>
</protein>
<reference evidence="2" key="1">
    <citation type="journal article" date="2019" name="Int. J. Syst. Evol. Microbiol.">
        <title>The Global Catalogue of Microorganisms (GCM) 10K type strain sequencing project: providing services to taxonomists for standard genome sequencing and annotation.</title>
        <authorList>
            <consortium name="The Broad Institute Genomics Platform"/>
            <consortium name="The Broad Institute Genome Sequencing Center for Infectious Disease"/>
            <person name="Wu L."/>
            <person name="Ma J."/>
        </authorList>
    </citation>
    <scope>NUCLEOTIDE SEQUENCE [LARGE SCALE GENOMIC DNA]</scope>
    <source>
        <strain evidence="2">JCM 17986</strain>
    </source>
</reference>